<name>A0A382K329_9ZZZZ</name>
<gene>
    <name evidence="8" type="ORF">METZ01_LOCUS272098</name>
</gene>
<reference evidence="8" key="1">
    <citation type="submission" date="2018-05" db="EMBL/GenBank/DDBJ databases">
        <authorList>
            <person name="Lanie J.A."/>
            <person name="Ng W.-L."/>
            <person name="Kazmierczak K.M."/>
            <person name="Andrzejewski T.M."/>
            <person name="Davidsen T.M."/>
            <person name="Wayne K.J."/>
            <person name="Tettelin H."/>
            <person name="Glass J.I."/>
            <person name="Rusch D."/>
            <person name="Podicherti R."/>
            <person name="Tsui H.-C.T."/>
            <person name="Winkler M.E."/>
        </authorList>
    </citation>
    <scope>NUCLEOTIDE SEQUENCE</scope>
</reference>
<dbReference type="HAMAP" id="MF_00008">
    <property type="entry name" value="Thymidy_synth_bact"/>
    <property type="match status" value="1"/>
</dbReference>
<proteinExistence type="inferred from homology"/>
<dbReference type="GO" id="GO:0032259">
    <property type="term" value="P:methylation"/>
    <property type="evidence" value="ECO:0007669"/>
    <property type="project" value="UniProtKB-KW"/>
</dbReference>
<evidence type="ECO:0000256" key="5">
    <source>
        <dbReference type="ARBA" id="ARBA00022679"/>
    </source>
</evidence>
<dbReference type="Gene3D" id="3.30.572.10">
    <property type="entry name" value="Thymidylate synthase/dCMP hydroxymethylase domain"/>
    <property type="match status" value="1"/>
</dbReference>
<comment type="pathway">
    <text evidence="1">Pyrimidine metabolism; dTTP biosynthesis.</text>
</comment>
<dbReference type="GO" id="GO:0006575">
    <property type="term" value="P:modified amino acid metabolic process"/>
    <property type="evidence" value="ECO:0007669"/>
    <property type="project" value="UniProtKB-ARBA"/>
</dbReference>
<protein>
    <recommendedName>
        <fullName evidence="3">thymidylate synthase</fullName>
        <ecNumber evidence="3">2.1.1.45</ecNumber>
    </recommendedName>
</protein>
<dbReference type="InterPro" id="IPR045097">
    <property type="entry name" value="Thymidate_synth/dCMP_Mease"/>
</dbReference>
<dbReference type="InterPro" id="IPR020940">
    <property type="entry name" value="Thymidylate_synthase_AS"/>
</dbReference>
<evidence type="ECO:0000256" key="6">
    <source>
        <dbReference type="ARBA" id="ARBA00022727"/>
    </source>
</evidence>
<dbReference type="PROSITE" id="PS00091">
    <property type="entry name" value="THYMIDYLATE_SYNTHASE"/>
    <property type="match status" value="1"/>
</dbReference>
<evidence type="ECO:0000256" key="3">
    <source>
        <dbReference type="ARBA" id="ARBA00011947"/>
    </source>
</evidence>
<dbReference type="InterPro" id="IPR023451">
    <property type="entry name" value="Thymidate_synth/dCMP_Mease_dom"/>
</dbReference>
<evidence type="ECO:0000259" key="7">
    <source>
        <dbReference type="Pfam" id="PF00303"/>
    </source>
</evidence>
<keyword evidence="6" id="KW-0545">Nucleotide biosynthesis</keyword>
<keyword evidence="4" id="KW-0489">Methyltransferase</keyword>
<dbReference type="GO" id="GO:0004799">
    <property type="term" value="F:thymidylate synthase activity"/>
    <property type="evidence" value="ECO:0007669"/>
    <property type="project" value="UniProtKB-EC"/>
</dbReference>
<dbReference type="AlphaFoldDB" id="A0A382K329"/>
<evidence type="ECO:0000313" key="8">
    <source>
        <dbReference type="EMBL" id="SVC19244.1"/>
    </source>
</evidence>
<comment type="similarity">
    <text evidence="2">Belongs to the thymidylate synthase family.</text>
</comment>
<evidence type="ECO:0000256" key="4">
    <source>
        <dbReference type="ARBA" id="ARBA00022603"/>
    </source>
</evidence>
<dbReference type="SUPFAM" id="SSF55831">
    <property type="entry name" value="Thymidylate synthase/dCMP hydroxymethylase"/>
    <property type="match status" value="1"/>
</dbReference>
<accession>A0A382K329</accession>
<dbReference type="PRINTS" id="PR00108">
    <property type="entry name" value="THYMDSNTHASE"/>
</dbReference>
<dbReference type="PANTHER" id="PTHR11548:SF1">
    <property type="entry name" value="THYMIDYLATE SYNTHASE 1"/>
    <property type="match status" value="1"/>
</dbReference>
<evidence type="ECO:0000256" key="2">
    <source>
        <dbReference type="ARBA" id="ARBA00009972"/>
    </source>
</evidence>
<dbReference type="InterPro" id="IPR000398">
    <property type="entry name" value="Thymidylate_synthase"/>
</dbReference>
<dbReference type="InterPro" id="IPR036926">
    <property type="entry name" value="Thymidate_synth/dCMP_Mease_sf"/>
</dbReference>
<evidence type="ECO:0000256" key="1">
    <source>
        <dbReference type="ARBA" id="ARBA00004992"/>
    </source>
</evidence>
<feature type="domain" description="Thymidylate synthase/dCMP hydroxymethylase" evidence="7">
    <location>
        <begin position="2"/>
        <end position="281"/>
    </location>
</feature>
<dbReference type="GO" id="GO:0006231">
    <property type="term" value="P:dTMP biosynthetic process"/>
    <property type="evidence" value="ECO:0007669"/>
    <property type="project" value="InterPro"/>
</dbReference>
<dbReference type="NCBIfam" id="NF002497">
    <property type="entry name" value="PRK01827.1-3"/>
    <property type="match status" value="1"/>
</dbReference>
<dbReference type="EMBL" id="UINC01078297">
    <property type="protein sequence ID" value="SVC19244.1"/>
    <property type="molecule type" value="Genomic_DNA"/>
</dbReference>
<sequence length="281" mass="32906">MKQYLSALQQILDEGIDRPDRTQTGTRSLFGMQHRYRLSSGFPVVTTKRFAWKACLSELLWFIEGSRDNNRLKEILNNQKTIWEANAEAGSWKPHAQFSGDVGRIYGVQWRSWQHWSEPDQQYIAIDQLKAVIENIKVKPYSRRHIVTAWNPGELDQMSLPPCHIFFQFYVDNGKLSMQMYQRSCDMFLGVPFNISSYALLLHMVAQVTEHEPGDFIHTLGDAHIYHNHFEQVKIQLSRDPYPLPELWINPKIKDIDAFTMKDFKLINYQFHKAIKGKMSV</sequence>
<dbReference type="NCBIfam" id="TIGR03284">
    <property type="entry name" value="thym_sym"/>
    <property type="match status" value="1"/>
</dbReference>
<dbReference type="GO" id="GO:0005829">
    <property type="term" value="C:cytosol"/>
    <property type="evidence" value="ECO:0007669"/>
    <property type="project" value="TreeGrafter"/>
</dbReference>
<keyword evidence="5" id="KW-0808">Transferase</keyword>
<dbReference type="CDD" id="cd00351">
    <property type="entry name" value="TS_Pyrimidine_HMase"/>
    <property type="match status" value="1"/>
</dbReference>
<dbReference type="FunFam" id="3.30.572.10:FF:000007">
    <property type="entry name" value="thymidylate synthase isoform X2"/>
    <property type="match status" value="1"/>
</dbReference>
<dbReference type="PANTHER" id="PTHR11548">
    <property type="entry name" value="THYMIDYLATE SYNTHASE 1"/>
    <property type="match status" value="1"/>
</dbReference>
<dbReference type="EC" id="2.1.1.45" evidence="3"/>
<dbReference type="Pfam" id="PF00303">
    <property type="entry name" value="Thymidylat_synt"/>
    <property type="match status" value="1"/>
</dbReference>
<organism evidence="8">
    <name type="scientific">marine metagenome</name>
    <dbReference type="NCBI Taxonomy" id="408172"/>
    <lineage>
        <taxon>unclassified sequences</taxon>
        <taxon>metagenomes</taxon>
        <taxon>ecological metagenomes</taxon>
    </lineage>
</organism>